<evidence type="ECO:0000313" key="1">
    <source>
        <dbReference type="EMBL" id="KAH0533624.1"/>
    </source>
</evidence>
<accession>A0AAV7HUD2</accession>
<dbReference type="Proteomes" id="UP000826195">
    <property type="component" value="Unassembled WGS sequence"/>
</dbReference>
<keyword evidence="2" id="KW-1185">Reference proteome</keyword>
<protein>
    <submittedName>
        <fullName evidence="1">Uncharacterized protein</fullName>
    </submittedName>
</protein>
<dbReference type="AlphaFoldDB" id="A0AAV7HUD2"/>
<organism evidence="1 2">
    <name type="scientific">Cotesia glomerata</name>
    <name type="common">Lepidopteran parasitic wasp</name>
    <name type="synonym">Apanteles glomeratus</name>
    <dbReference type="NCBI Taxonomy" id="32391"/>
    <lineage>
        <taxon>Eukaryota</taxon>
        <taxon>Metazoa</taxon>
        <taxon>Ecdysozoa</taxon>
        <taxon>Arthropoda</taxon>
        <taxon>Hexapoda</taxon>
        <taxon>Insecta</taxon>
        <taxon>Pterygota</taxon>
        <taxon>Neoptera</taxon>
        <taxon>Endopterygota</taxon>
        <taxon>Hymenoptera</taxon>
        <taxon>Apocrita</taxon>
        <taxon>Ichneumonoidea</taxon>
        <taxon>Braconidae</taxon>
        <taxon>Microgastrinae</taxon>
        <taxon>Cotesia</taxon>
    </lineage>
</organism>
<feature type="non-terminal residue" evidence="1">
    <location>
        <position position="72"/>
    </location>
</feature>
<dbReference type="EMBL" id="JAHXZJ010003020">
    <property type="protein sequence ID" value="KAH0533624.1"/>
    <property type="molecule type" value="Genomic_DNA"/>
</dbReference>
<comment type="caution">
    <text evidence="1">The sequence shown here is derived from an EMBL/GenBank/DDBJ whole genome shotgun (WGS) entry which is preliminary data.</text>
</comment>
<name>A0AAV7HUD2_COTGL</name>
<gene>
    <name evidence="1" type="ORF">KQX54_000122</name>
</gene>
<evidence type="ECO:0000313" key="2">
    <source>
        <dbReference type="Proteomes" id="UP000826195"/>
    </source>
</evidence>
<reference evidence="1 2" key="1">
    <citation type="journal article" date="2021" name="J. Hered.">
        <title>A chromosome-level genome assembly of the parasitoid wasp, Cotesia glomerata (Hymenoptera: Braconidae).</title>
        <authorList>
            <person name="Pinto B.J."/>
            <person name="Weis J.J."/>
            <person name="Gamble T."/>
            <person name="Ode P.J."/>
            <person name="Paul R."/>
            <person name="Zaspel J.M."/>
        </authorList>
    </citation>
    <scope>NUCLEOTIDE SEQUENCE [LARGE SCALE GENOMIC DNA]</scope>
    <source>
        <strain evidence="1">CgM1</strain>
    </source>
</reference>
<sequence>MSTHNKGACLTLKELFTKWNVPDAVTITFIDNGITLQFLKTLSADLLKKLCPDEGMRIYLKKHIDDFVIPNQ</sequence>
<proteinExistence type="predicted"/>